<dbReference type="Gene3D" id="3.40.190.290">
    <property type="match status" value="1"/>
</dbReference>
<dbReference type="SUPFAM" id="SSF46785">
    <property type="entry name" value="Winged helix' DNA-binding domain"/>
    <property type="match status" value="1"/>
</dbReference>
<keyword evidence="4" id="KW-0804">Transcription</keyword>
<dbReference type="FunFam" id="1.10.10.10:FF:000001">
    <property type="entry name" value="LysR family transcriptional regulator"/>
    <property type="match status" value="1"/>
</dbReference>
<dbReference type="GO" id="GO:0005829">
    <property type="term" value="C:cytosol"/>
    <property type="evidence" value="ECO:0007669"/>
    <property type="project" value="TreeGrafter"/>
</dbReference>
<dbReference type="EMBL" id="FNPE01000029">
    <property type="protein sequence ID" value="SDZ50350.1"/>
    <property type="molecule type" value="Genomic_DNA"/>
</dbReference>
<comment type="similarity">
    <text evidence="1">Belongs to the LysR transcriptional regulatory family.</text>
</comment>
<reference evidence="6 7" key="1">
    <citation type="submission" date="2016-10" db="EMBL/GenBank/DDBJ databases">
        <authorList>
            <person name="de Groot N.N."/>
        </authorList>
    </citation>
    <scope>NUCLEOTIDE SEQUENCE [LARGE SCALE GENOMIC DNA]</scope>
    <source>
        <strain evidence="6 7">LMG 24775</strain>
    </source>
</reference>
<proteinExistence type="inferred from homology"/>
<sequence>MRYDLTDLKLFMAIAQAGNLSRASQARHLTPSAASQRLRNLEQALGCQLFTREHKGMRLTEEGHAMLEHARGVFAAIDGMEAEAALLGSSLQGKATLAANSSSLHGFIGPHIGEFLTAFPEVNLTLVEQTSETIAASVAEGEADLGVYAGEPMAGAVACETFAQDRLVVIAPPGHPLVPQPVERQEDGEGPSCRFFDTLSHAFVGMALTSSNYAFLRELAKRHGRPLRCRIHVDDFTSIVRLVSQGVGLAIIPHSIYRRLGTAHAVACLPLEETWARRPLQLVRSSERPLTPTAQRLRSFLKGLADKA</sequence>
<name>A0A1H3TJR2_9BURK</name>
<dbReference type="GO" id="GO:0003677">
    <property type="term" value="F:DNA binding"/>
    <property type="evidence" value="ECO:0007669"/>
    <property type="project" value="UniProtKB-KW"/>
</dbReference>
<evidence type="ECO:0000313" key="7">
    <source>
        <dbReference type="Proteomes" id="UP000183417"/>
    </source>
</evidence>
<dbReference type="PANTHER" id="PTHR30419">
    <property type="entry name" value="HTH-TYPE TRANSCRIPTIONAL REGULATOR YBHD"/>
    <property type="match status" value="1"/>
</dbReference>
<evidence type="ECO:0000313" key="6">
    <source>
        <dbReference type="EMBL" id="SDZ50350.1"/>
    </source>
</evidence>
<dbReference type="RefSeq" id="WP_074923601.1">
    <property type="nucleotide sequence ID" value="NZ_CP141274.1"/>
</dbReference>
<dbReference type="PANTHER" id="PTHR30419:SF2">
    <property type="entry name" value="LYSR FAMILY TRANSCRIPTIONAL REGULATOR"/>
    <property type="match status" value="1"/>
</dbReference>
<dbReference type="Gene3D" id="1.10.10.10">
    <property type="entry name" value="Winged helix-like DNA-binding domain superfamily/Winged helix DNA-binding domain"/>
    <property type="match status" value="1"/>
</dbReference>
<dbReference type="Pfam" id="PF00126">
    <property type="entry name" value="HTH_1"/>
    <property type="match status" value="1"/>
</dbReference>
<dbReference type="GO" id="GO:0003700">
    <property type="term" value="F:DNA-binding transcription factor activity"/>
    <property type="evidence" value="ECO:0007669"/>
    <property type="project" value="InterPro"/>
</dbReference>
<dbReference type="InterPro" id="IPR000847">
    <property type="entry name" value="LysR_HTH_N"/>
</dbReference>
<evidence type="ECO:0000256" key="2">
    <source>
        <dbReference type="ARBA" id="ARBA00023015"/>
    </source>
</evidence>
<dbReference type="GeneID" id="94695444"/>
<organism evidence="6 7">
    <name type="scientific">Delftia lacustris</name>
    <dbReference type="NCBI Taxonomy" id="558537"/>
    <lineage>
        <taxon>Bacteria</taxon>
        <taxon>Pseudomonadati</taxon>
        <taxon>Pseudomonadota</taxon>
        <taxon>Betaproteobacteria</taxon>
        <taxon>Burkholderiales</taxon>
        <taxon>Comamonadaceae</taxon>
        <taxon>Delftia</taxon>
    </lineage>
</organism>
<evidence type="ECO:0000256" key="1">
    <source>
        <dbReference type="ARBA" id="ARBA00009437"/>
    </source>
</evidence>
<dbReference type="InterPro" id="IPR036388">
    <property type="entry name" value="WH-like_DNA-bd_sf"/>
</dbReference>
<keyword evidence="2" id="KW-0805">Transcription regulation</keyword>
<evidence type="ECO:0000256" key="4">
    <source>
        <dbReference type="ARBA" id="ARBA00023163"/>
    </source>
</evidence>
<evidence type="ECO:0000259" key="5">
    <source>
        <dbReference type="PROSITE" id="PS50931"/>
    </source>
</evidence>
<dbReference type="Pfam" id="PF03466">
    <property type="entry name" value="LysR_substrate"/>
    <property type="match status" value="1"/>
</dbReference>
<dbReference type="InterPro" id="IPR036390">
    <property type="entry name" value="WH_DNA-bd_sf"/>
</dbReference>
<dbReference type="SUPFAM" id="SSF53850">
    <property type="entry name" value="Periplasmic binding protein-like II"/>
    <property type="match status" value="1"/>
</dbReference>
<accession>A0A1H3TJR2</accession>
<dbReference type="AlphaFoldDB" id="A0A1H3TJR2"/>
<dbReference type="InterPro" id="IPR050950">
    <property type="entry name" value="HTH-type_LysR_regulators"/>
</dbReference>
<gene>
    <name evidence="6" type="ORF">SAMN05421547_12960</name>
</gene>
<keyword evidence="3 6" id="KW-0238">DNA-binding</keyword>
<dbReference type="PROSITE" id="PS50931">
    <property type="entry name" value="HTH_LYSR"/>
    <property type="match status" value="1"/>
</dbReference>
<protein>
    <submittedName>
        <fullName evidence="6">DNA-binding transcriptional regulator, LysR family</fullName>
    </submittedName>
</protein>
<dbReference type="CDD" id="cd08421">
    <property type="entry name" value="PBP2_LTTR_like_1"/>
    <property type="match status" value="1"/>
</dbReference>
<evidence type="ECO:0000256" key="3">
    <source>
        <dbReference type="ARBA" id="ARBA00023125"/>
    </source>
</evidence>
<feature type="domain" description="HTH lysR-type" evidence="5">
    <location>
        <begin position="1"/>
        <end position="60"/>
    </location>
</feature>
<dbReference type="InterPro" id="IPR005119">
    <property type="entry name" value="LysR_subst-bd"/>
</dbReference>
<dbReference type="Proteomes" id="UP000183417">
    <property type="component" value="Unassembled WGS sequence"/>
</dbReference>